<evidence type="ECO:0000313" key="3">
    <source>
        <dbReference type="EMBL" id="QVL30147.1"/>
    </source>
</evidence>
<gene>
    <name evidence="3" type="ORF">KIH39_14930</name>
</gene>
<dbReference type="PROSITE" id="PS50234">
    <property type="entry name" value="VWFA"/>
    <property type="match status" value="1"/>
</dbReference>
<dbReference type="CDD" id="cd00198">
    <property type="entry name" value="vWFA"/>
    <property type="match status" value="1"/>
</dbReference>
<dbReference type="Gene3D" id="2.60.40.10">
    <property type="entry name" value="Immunoglobulins"/>
    <property type="match status" value="1"/>
</dbReference>
<dbReference type="Proteomes" id="UP000676194">
    <property type="component" value="Chromosome"/>
</dbReference>
<protein>
    <submittedName>
        <fullName evidence="3">VWA domain-containing protein</fullName>
    </submittedName>
</protein>
<feature type="transmembrane region" description="Helical" evidence="1">
    <location>
        <begin position="56"/>
        <end position="74"/>
    </location>
</feature>
<dbReference type="Gene3D" id="3.40.50.880">
    <property type="match status" value="1"/>
</dbReference>
<dbReference type="PANTHER" id="PTHR37464:SF1">
    <property type="entry name" value="BLL2463 PROTEIN"/>
    <property type="match status" value="1"/>
</dbReference>
<organism evidence="3 4">
    <name type="scientific">Telmatocola sphagniphila</name>
    <dbReference type="NCBI Taxonomy" id="1123043"/>
    <lineage>
        <taxon>Bacteria</taxon>
        <taxon>Pseudomonadati</taxon>
        <taxon>Planctomycetota</taxon>
        <taxon>Planctomycetia</taxon>
        <taxon>Gemmatales</taxon>
        <taxon>Gemmataceae</taxon>
    </lineage>
</organism>
<evidence type="ECO:0000313" key="4">
    <source>
        <dbReference type="Proteomes" id="UP000676194"/>
    </source>
</evidence>
<dbReference type="Pfam" id="PF13519">
    <property type="entry name" value="VWA_2"/>
    <property type="match status" value="1"/>
</dbReference>
<dbReference type="PANTHER" id="PTHR37464">
    <property type="entry name" value="BLL2463 PROTEIN"/>
    <property type="match status" value="1"/>
</dbReference>
<feature type="transmembrane region" description="Helical" evidence="1">
    <location>
        <begin position="706"/>
        <end position="728"/>
    </location>
</feature>
<dbReference type="Gene3D" id="3.40.50.410">
    <property type="entry name" value="von Willebrand factor, type A domain"/>
    <property type="match status" value="1"/>
</dbReference>
<dbReference type="InterPro" id="IPR013783">
    <property type="entry name" value="Ig-like_fold"/>
</dbReference>
<evidence type="ECO:0000256" key="1">
    <source>
        <dbReference type="SAM" id="Phobius"/>
    </source>
</evidence>
<dbReference type="RefSeq" id="WP_213494031.1">
    <property type="nucleotide sequence ID" value="NZ_CP074694.1"/>
</dbReference>
<evidence type="ECO:0000259" key="2">
    <source>
        <dbReference type="PROSITE" id="PS50234"/>
    </source>
</evidence>
<dbReference type="InterPro" id="IPR029062">
    <property type="entry name" value="Class_I_gatase-like"/>
</dbReference>
<dbReference type="InterPro" id="IPR002035">
    <property type="entry name" value="VWF_A"/>
</dbReference>
<feature type="domain" description="VWFA" evidence="2">
    <location>
        <begin position="92"/>
        <end position="231"/>
    </location>
</feature>
<proteinExistence type="predicted"/>
<reference evidence="3" key="1">
    <citation type="submission" date="2021-05" db="EMBL/GenBank/DDBJ databases">
        <title>Complete genome sequence of the cellulolytic planctomycete Telmatocola sphagniphila SP2T and characterization of the first cellulase from planctomycetes.</title>
        <authorList>
            <person name="Rakitin A.L."/>
            <person name="Beletsky A.V."/>
            <person name="Naumoff D.G."/>
            <person name="Kulichevskaya I.S."/>
            <person name="Mardanov A.V."/>
            <person name="Ravin N.V."/>
            <person name="Dedysh S.N."/>
        </authorList>
    </citation>
    <scope>NUCLEOTIDE SEQUENCE</scope>
    <source>
        <strain evidence="3">SP2T</strain>
    </source>
</reference>
<dbReference type="InterPro" id="IPR024163">
    <property type="entry name" value="Aerotolerance_reg_N"/>
</dbReference>
<name>A0A8E6B1N9_9BACT</name>
<dbReference type="SUPFAM" id="SSF52317">
    <property type="entry name" value="Class I glutamine amidotransferase-like"/>
    <property type="match status" value="1"/>
</dbReference>
<keyword evidence="4" id="KW-1185">Reference proteome</keyword>
<keyword evidence="1" id="KW-1133">Transmembrane helix</keyword>
<dbReference type="NCBIfam" id="TIGR02226">
    <property type="entry name" value="two_anch"/>
    <property type="match status" value="1"/>
</dbReference>
<sequence>MTFLAPWMLLGAVAASVPIILHFFYKARYRPQPWAAMRFLKLSLEQTSRRLRFQELLLLFLRILVLILLAIALARPTQRLISQGMATSESVDEILILDVSGSMQAREGTKTRFEMEKEAAIKLIDALPAGSTVRVITCGERAKFIGPISPSNLDQAKELIKRIEPTGQATDFAVGLKEAQSLLRQIYGNNKEVILLSDMQRLGFEHQSEQVKQLSTQISQEGNLYFLKVGEKPISNAAIVDIVPQFGIPHAGARIPFQITVRNTGYAAIPKMSLRLEVDGKAAEGEERTIESLAPGEMRPVTASVKFDKPGWKAVTAKILSDDLDIDNRLDRVIKVRERLRVLIVDGSPNDREPEKSASYYLGHALSAAGQEGTKGALQIRIVKPEEASPRILDLFDVCILSNVSASGVLYSNGFLPALKPFLNEGKGLIIGVGDKVEPSAYTSTFGPGQGLDLLPGKFTEIDQTPMKDNKPEPFRFAPASFEQNSFVGIFQKPPFDQIGNALIRKRVHIDPASVQGQVLARYSDDVPAIVARTIGAGEILWITTSLDSSWSTWAPGRPPEEMTFLPFMIKALTHLANRGVNPFNRTCGEPLEFFTDEQIRTYDLLRPDNKRERLGNALEPNVDRKGAKPKIVYTDTDLPGTYTIYGPNNRVEAVFAVAYDPRETDNLEPMKLDEIEKLLGFTPKFVNVDGKIADRINATRSESEWTIPLLVALLFLAFGEFLLAWFCGRSW</sequence>
<dbReference type="Pfam" id="PF07705">
    <property type="entry name" value="CARDB"/>
    <property type="match status" value="1"/>
</dbReference>
<accession>A0A8E6B1N9</accession>
<dbReference type="InterPro" id="IPR036465">
    <property type="entry name" value="vWFA_dom_sf"/>
</dbReference>
<dbReference type="EMBL" id="CP074694">
    <property type="protein sequence ID" value="QVL30147.1"/>
    <property type="molecule type" value="Genomic_DNA"/>
</dbReference>
<dbReference type="InterPro" id="IPR011635">
    <property type="entry name" value="CARDB"/>
</dbReference>
<dbReference type="SUPFAM" id="SSF53300">
    <property type="entry name" value="vWA-like"/>
    <property type="match status" value="1"/>
</dbReference>
<feature type="transmembrane region" description="Helical" evidence="1">
    <location>
        <begin position="6"/>
        <end position="25"/>
    </location>
</feature>
<keyword evidence="1" id="KW-0472">Membrane</keyword>
<dbReference type="InterPro" id="IPR011933">
    <property type="entry name" value="Double_TM_dom"/>
</dbReference>
<keyword evidence="1" id="KW-0812">Transmembrane</keyword>
<dbReference type="Pfam" id="PF07584">
    <property type="entry name" value="BatA"/>
    <property type="match status" value="1"/>
</dbReference>
<dbReference type="KEGG" id="tsph:KIH39_14930"/>
<dbReference type="AlphaFoldDB" id="A0A8E6B1N9"/>
<dbReference type="SMART" id="SM00327">
    <property type="entry name" value="VWA"/>
    <property type="match status" value="1"/>
</dbReference>